<keyword evidence="1" id="KW-1133">Transmembrane helix</keyword>
<accession>A0A0U1KUX2</accession>
<dbReference type="EMBL" id="CTRP01000003">
    <property type="protein sequence ID" value="CQR70494.1"/>
    <property type="molecule type" value="Genomic_DNA"/>
</dbReference>
<feature type="domain" description="VanZ-like" evidence="2">
    <location>
        <begin position="13"/>
        <end position="93"/>
    </location>
</feature>
<evidence type="ECO:0000259" key="2">
    <source>
        <dbReference type="Pfam" id="PF04892"/>
    </source>
</evidence>
<evidence type="ECO:0000313" key="3">
    <source>
        <dbReference type="EMBL" id="CQR70494.1"/>
    </source>
</evidence>
<dbReference type="Proteomes" id="UP000049855">
    <property type="component" value="Unassembled WGS sequence"/>
</dbReference>
<dbReference type="InterPro" id="IPR006976">
    <property type="entry name" value="VanZ-like"/>
</dbReference>
<dbReference type="AlphaFoldDB" id="A0A0U1KUX2"/>
<evidence type="ECO:0000256" key="1">
    <source>
        <dbReference type="SAM" id="Phobius"/>
    </source>
</evidence>
<name>A0A0U1KUX2_9FIRM</name>
<dbReference type="Pfam" id="PF04892">
    <property type="entry name" value="VanZ"/>
    <property type="match status" value="1"/>
</dbReference>
<feature type="transmembrane region" description="Helical" evidence="1">
    <location>
        <begin position="76"/>
        <end position="93"/>
    </location>
</feature>
<gene>
    <name evidence="3" type="ORF">SpAn4DRAFT_1463</name>
</gene>
<keyword evidence="1" id="KW-0472">Membrane</keyword>
<keyword evidence="4" id="KW-1185">Reference proteome</keyword>
<keyword evidence="1" id="KW-0812">Transmembrane</keyword>
<feature type="transmembrane region" description="Helical" evidence="1">
    <location>
        <begin position="43"/>
        <end position="64"/>
    </location>
</feature>
<evidence type="ECO:0000313" key="4">
    <source>
        <dbReference type="Proteomes" id="UP000049855"/>
    </source>
</evidence>
<protein>
    <submittedName>
        <fullName evidence="3">Probable phosphotransbutyrylase</fullName>
    </submittedName>
</protein>
<organism evidence="3 4">
    <name type="scientific">Sporomusa ovata</name>
    <dbReference type="NCBI Taxonomy" id="2378"/>
    <lineage>
        <taxon>Bacteria</taxon>
        <taxon>Bacillati</taxon>
        <taxon>Bacillota</taxon>
        <taxon>Negativicutes</taxon>
        <taxon>Selenomonadales</taxon>
        <taxon>Sporomusaceae</taxon>
        <taxon>Sporomusa</taxon>
    </lineage>
</organism>
<reference evidence="4" key="1">
    <citation type="submission" date="2015-03" db="EMBL/GenBank/DDBJ databases">
        <authorList>
            <person name="Nijsse Bart"/>
        </authorList>
    </citation>
    <scope>NUCLEOTIDE SEQUENCE [LARGE SCALE GENOMIC DNA]</scope>
</reference>
<dbReference type="NCBIfam" id="NF037970">
    <property type="entry name" value="vanZ_1"/>
    <property type="match status" value="1"/>
</dbReference>
<proteinExistence type="predicted"/>
<sequence length="96" mass="10507">MTERLVAKYNGLVRKAAHSTIYFLLGVLLTRSLRISGMKGKKIYFWALLFCLVYAASDELHQVLVAAGRSGQLSDVLLDTAGAGVGIGVYQLFSRK</sequence>